<name>A0A418VK08_9PROT</name>
<accession>A0A418VK08</accession>
<organism evidence="1 2">
    <name type="scientific">Azospirillum cavernae</name>
    <dbReference type="NCBI Taxonomy" id="2320860"/>
    <lineage>
        <taxon>Bacteria</taxon>
        <taxon>Pseudomonadati</taxon>
        <taxon>Pseudomonadota</taxon>
        <taxon>Alphaproteobacteria</taxon>
        <taxon>Rhodospirillales</taxon>
        <taxon>Azospirillaceae</taxon>
        <taxon>Azospirillum</taxon>
    </lineage>
</organism>
<dbReference type="AlphaFoldDB" id="A0A418VK08"/>
<sequence length="78" mass="8852">MREVRCGSGWCDLLSADEVVEVKAGGFWRHALGQVLCYGTYWPDRRRRIYLFDVGREQVEECARISAVFGIQVSVAAI</sequence>
<comment type="caution">
    <text evidence="1">The sequence shown here is derived from an EMBL/GenBank/DDBJ whole genome shotgun (WGS) entry which is preliminary data.</text>
</comment>
<proteinExistence type="predicted"/>
<gene>
    <name evidence="1" type="ORF">D3877_28925</name>
</gene>
<dbReference type="Proteomes" id="UP000283458">
    <property type="component" value="Unassembled WGS sequence"/>
</dbReference>
<dbReference type="EMBL" id="QYUL01000007">
    <property type="protein sequence ID" value="RJF76481.1"/>
    <property type="molecule type" value="Genomic_DNA"/>
</dbReference>
<evidence type="ECO:0000313" key="2">
    <source>
        <dbReference type="Proteomes" id="UP000283458"/>
    </source>
</evidence>
<reference evidence="1 2" key="1">
    <citation type="submission" date="2018-09" db="EMBL/GenBank/DDBJ databases">
        <authorList>
            <person name="Zhu H."/>
        </authorList>
    </citation>
    <scope>NUCLEOTIDE SEQUENCE [LARGE SCALE GENOMIC DNA]</scope>
    <source>
        <strain evidence="1 2">K2W22B-5</strain>
    </source>
</reference>
<evidence type="ECO:0000313" key="1">
    <source>
        <dbReference type="EMBL" id="RJF76481.1"/>
    </source>
</evidence>
<protein>
    <submittedName>
        <fullName evidence="1">Uncharacterized protein</fullName>
    </submittedName>
</protein>
<keyword evidence="2" id="KW-1185">Reference proteome</keyword>